<evidence type="ECO:0000313" key="3">
    <source>
        <dbReference type="Proteomes" id="UP000650424"/>
    </source>
</evidence>
<feature type="transmembrane region" description="Helical" evidence="1">
    <location>
        <begin position="222"/>
        <end position="240"/>
    </location>
</feature>
<evidence type="ECO:0000256" key="1">
    <source>
        <dbReference type="SAM" id="Phobius"/>
    </source>
</evidence>
<accession>A0ABR6ZLA1</accession>
<keyword evidence="1" id="KW-1133">Transmembrane helix</keyword>
<dbReference type="RefSeq" id="WP_186945928.1">
    <property type="nucleotide sequence ID" value="NZ_JACOGF010000002.1"/>
</dbReference>
<sequence>MIRTTLRWLVFFSAWLLVISIWRRDILPPSSELNSILLNEPVQTEITQKAFQTTRGGVNYTVQPLYDYDLVGLVVSKHDANAWWDYLHREWNDNLNVVDLCVVWGKNVKTGAYGDLNFSSGQFTCNYGSSSMEAFAAFDETAISNNHLLTDQTRLAKIMQKVQVGDQIHFRGRLSEYSHHHNGMPFKRGTSIVRTDTGNGACETVFVESFEIIKSGGQPWRSLVWVAAIMLVASIVGWFMQPVRFNDRMH</sequence>
<name>A0ABR6ZLA1_9BURK</name>
<keyword evidence="1" id="KW-0472">Membrane</keyword>
<keyword evidence="1" id="KW-0812">Transmembrane</keyword>
<organism evidence="2 3">
    <name type="scientific">Undibacterium hunanense</name>
    <dbReference type="NCBI Taxonomy" id="2762292"/>
    <lineage>
        <taxon>Bacteria</taxon>
        <taxon>Pseudomonadati</taxon>
        <taxon>Pseudomonadota</taxon>
        <taxon>Betaproteobacteria</taxon>
        <taxon>Burkholderiales</taxon>
        <taxon>Oxalobacteraceae</taxon>
        <taxon>Undibacterium</taxon>
    </lineage>
</organism>
<keyword evidence="3" id="KW-1185">Reference proteome</keyword>
<protein>
    <submittedName>
        <fullName evidence="2">Uncharacterized protein</fullName>
    </submittedName>
</protein>
<proteinExistence type="predicted"/>
<evidence type="ECO:0000313" key="2">
    <source>
        <dbReference type="EMBL" id="MBC3916681.1"/>
    </source>
</evidence>
<dbReference type="EMBL" id="JACOGF010000002">
    <property type="protein sequence ID" value="MBC3916681.1"/>
    <property type="molecule type" value="Genomic_DNA"/>
</dbReference>
<comment type="caution">
    <text evidence="2">The sequence shown here is derived from an EMBL/GenBank/DDBJ whole genome shotgun (WGS) entry which is preliminary data.</text>
</comment>
<dbReference type="Proteomes" id="UP000650424">
    <property type="component" value="Unassembled WGS sequence"/>
</dbReference>
<reference evidence="2 3" key="1">
    <citation type="submission" date="2020-08" db="EMBL/GenBank/DDBJ databases">
        <title>Novel species isolated from subtropical streams in China.</title>
        <authorList>
            <person name="Lu H."/>
        </authorList>
    </citation>
    <scope>NUCLEOTIDE SEQUENCE [LARGE SCALE GENOMIC DNA]</scope>
    <source>
        <strain evidence="2 3">CY18W</strain>
    </source>
</reference>
<gene>
    <name evidence="2" type="ORF">H8L32_04210</name>
</gene>